<dbReference type="Proteomes" id="UP000492821">
    <property type="component" value="Unassembled WGS sequence"/>
</dbReference>
<accession>A0A7E4W9Y7</accession>
<feature type="compositionally biased region" description="Low complexity" evidence="1">
    <location>
        <begin position="134"/>
        <end position="147"/>
    </location>
</feature>
<name>A0A7E4W9Y7_PANRE</name>
<sequence length="435" mass="46812">MADNSGSGGVRKTTRKKNKATQDDAGAKTVGSNEGIQGANGNSEMPRTKRSRKSKKNMEKTQDSTEFEPVHVASRPAVSKNKVKRNLWDEAIPAASGAGPSARPPSTKDRNSGRALPGSGSGSNPDRPPATVTGSSGSSGSNGSVGSCENPANKMKKRLRESAKLANGKTEEEDTIFQKVKGGQKPAIARMRSHKDRKSKERISKRKEKEVASLPTKMRHRKKIATADEEQPTRFEVVHADSRPAIVIEKPRRKGSTRKENNRKSKPIQHTVESPPIAEAGETIATVEEKEPGLSAENIPRNKNAPTPESVESPGNGERVGHSPEPRSTESVCPNAKMVSIDSPANCEEQEKSESSNFVEEMDVPELPGYQFEIWKASSKPKLPTTSVMLAPSVAPASAGSSSAASKEATTVPPAEPAPKARSPTQKSEYYYKKY</sequence>
<feature type="region of interest" description="Disordered" evidence="1">
    <location>
        <begin position="1"/>
        <end position="361"/>
    </location>
</feature>
<reference evidence="2" key="1">
    <citation type="journal article" date="2013" name="Genetics">
        <title>The draft genome and transcriptome of Panagrellus redivivus are shaped by the harsh demands of a free-living lifestyle.</title>
        <authorList>
            <person name="Srinivasan J."/>
            <person name="Dillman A.R."/>
            <person name="Macchietto M.G."/>
            <person name="Heikkinen L."/>
            <person name="Lakso M."/>
            <person name="Fracchia K.M."/>
            <person name="Antoshechkin I."/>
            <person name="Mortazavi A."/>
            <person name="Wong G."/>
            <person name="Sternberg P.W."/>
        </authorList>
    </citation>
    <scope>NUCLEOTIDE SEQUENCE [LARGE SCALE GENOMIC DNA]</scope>
    <source>
        <strain evidence="2">MT8872</strain>
    </source>
</reference>
<feature type="compositionally biased region" description="Low complexity" evidence="1">
    <location>
        <begin position="93"/>
        <end position="105"/>
    </location>
</feature>
<feature type="region of interest" description="Disordered" evidence="1">
    <location>
        <begin position="394"/>
        <end position="435"/>
    </location>
</feature>
<dbReference type="AlphaFoldDB" id="A0A7E4W9Y7"/>
<feature type="compositionally biased region" description="Basic and acidic residues" evidence="1">
    <location>
        <begin position="231"/>
        <end position="242"/>
    </location>
</feature>
<evidence type="ECO:0000313" key="3">
    <source>
        <dbReference type="WBParaSite" id="Pan_g8718.t1"/>
    </source>
</evidence>
<organism evidence="2 3">
    <name type="scientific">Panagrellus redivivus</name>
    <name type="common">Microworm</name>
    <dbReference type="NCBI Taxonomy" id="6233"/>
    <lineage>
        <taxon>Eukaryota</taxon>
        <taxon>Metazoa</taxon>
        <taxon>Ecdysozoa</taxon>
        <taxon>Nematoda</taxon>
        <taxon>Chromadorea</taxon>
        <taxon>Rhabditida</taxon>
        <taxon>Tylenchina</taxon>
        <taxon>Panagrolaimomorpha</taxon>
        <taxon>Panagrolaimoidea</taxon>
        <taxon>Panagrolaimidae</taxon>
        <taxon>Panagrellus</taxon>
    </lineage>
</organism>
<dbReference type="WBParaSite" id="Pan_g8718.t1">
    <property type="protein sequence ID" value="Pan_g8718.t1"/>
    <property type="gene ID" value="Pan_g8718"/>
</dbReference>
<feature type="compositionally biased region" description="Basic and acidic residues" evidence="1">
    <location>
        <begin position="319"/>
        <end position="328"/>
    </location>
</feature>
<keyword evidence="2" id="KW-1185">Reference proteome</keyword>
<proteinExistence type="predicted"/>
<feature type="compositionally biased region" description="Polar residues" evidence="1">
    <location>
        <begin position="30"/>
        <end position="45"/>
    </location>
</feature>
<feature type="compositionally biased region" description="Low complexity" evidence="1">
    <location>
        <begin position="394"/>
        <end position="421"/>
    </location>
</feature>
<evidence type="ECO:0000313" key="2">
    <source>
        <dbReference type="Proteomes" id="UP000492821"/>
    </source>
</evidence>
<evidence type="ECO:0000256" key="1">
    <source>
        <dbReference type="SAM" id="MobiDB-lite"/>
    </source>
</evidence>
<reference evidence="3" key="2">
    <citation type="submission" date="2020-10" db="UniProtKB">
        <authorList>
            <consortium name="WormBaseParasite"/>
        </authorList>
    </citation>
    <scope>IDENTIFICATION</scope>
</reference>
<protein>
    <submittedName>
        <fullName evidence="3">Neurofilament heavy polypeptide-like</fullName>
    </submittedName>
</protein>
<feature type="compositionally biased region" description="Basic and acidic residues" evidence="1">
    <location>
        <begin position="198"/>
        <end position="211"/>
    </location>
</feature>